<sequence length="158" mass="17942">MSGVSHRGLVELCLKQKQMPGAWEWRPGLEAKNRARGQADDVCLWFLPQNQFFISCSDGRTVLNKVGDEIVDRILKAHKQGQCFRVYVLLPLLPGFQGDISTGGGNSIQAILHFTYRTLCRGEYSILHRLKAASECWRLEAQALDPWEREIGALEVWE</sequence>
<keyword evidence="4" id="KW-1185">Reference proteome</keyword>
<dbReference type="EMBL" id="JASSZA010000005">
    <property type="protein sequence ID" value="KAK2111563.1"/>
    <property type="molecule type" value="Genomic_DNA"/>
</dbReference>
<dbReference type="PANTHER" id="PTHR18896:SF121">
    <property type="entry name" value="PHOSPHOLIPASE D2"/>
    <property type="match status" value="1"/>
</dbReference>
<evidence type="ECO:0000256" key="2">
    <source>
        <dbReference type="ARBA" id="ARBA00023098"/>
    </source>
</evidence>
<dbReference type="InterPro" id="IPR015679">
    <property type="entry name" value="PLipase_D_fam"/>
</dbReference>
<dbReference type="PANTHER" id="PTHR18896">
    <property type="entry name" value="PHOSPHOLIPASE D"/>
    <property type="match status" value="1"/>
</dbReference>
<keyword evidence="2" id="KW-0443">Lipid metabolism</keyword>
<accession>A0ABQ9VSM3</accession>
<evidence type="ECO:0000256" key="1">
    <source>
        <dbReference type="ARBA" id="ARBA00022737"/>
    </source>
</evidence>
<protein>
    <submittedName>
        <fullName evidence="3">Uncharacterized protein</fullName>
    </submittedName>
</protein>
<organism evidence="3 4">
    <name type="scientific">Saguinus oedipus</name>
    <name type="common">Cotton-top tamarin</name>
    <name type="synonym">Oedipomidas oedipus</name>
    <dbReference type="NCBI Taxonomy" id="9490"/>
    <lineage>
        <taxon>Eukaryota</taxon>
        <taxon>Metazoa</taxon>
        <taxon>Chordata</taxon>
        <taxon>Craniata</taxon>
        <taxon>Vertebrata</taxon>
        <taxon>Euteleostomi</taxon>
        <taxon>Mammalia</taxon>
        <taxon>Eutheria</taxon>
        <taxon>Euarchontoglires</taxon>
        <taxon>Primates</taxon>
        <taxon>Haplorrhini</taxon>
        <taxon>Platyrrhini</taxon>
        <taxon>Cebidae</taxon>
        <taxon>Callitrichinae</taxon>
        <taxon>Saguinus</taxon>
    </lineage>
</organism>
<reference evidence="3 4" key="1">
    <citation type="submission" date="2023-05" db="EMBL/GenBank/DDBJ databases">
        <title>B98-5 Cell Line De Novo Hybrid Assembly: An Optical Mapping Approach.</title>
        <authorList>
            <person name="Kananen K."/>
            <person name="Auerbach J.A."/>
            <person name="Kautto E."/>
            <person name="Blachly J.S."/>
        </authorList>
    </citation>
    <scope>NUCLEOTIDE SEQUENCE [LARGE SCALE GENOMIC DNA]</scope>
    <source>
        <strain evidence="3">B95-8</strain>
        <tissue evidence="3">Cell line</tissue>
    </source>
</reference>
<gene>
    <name evidence="3" type="ORF">P7K49_011309</name>
</gene>
<evidence type="ECO:0000313" key="3">
    <source>
        <dbReference type="EMBL" id="KAK2111563.1"/>
    </source>
</evidence>
<name>A0ABQ9VSM3_SAGOE</name>
<dbReference type="Proteomes" id="UP001266305">
    <property type="component" value="Unassembled WGS sequence"/>
</dbReference>
<keyword evidence="1" id="KW-0677">Repeat</keyword>
<comment type="caution">
    <text evidence="3">The sequence shown here is derived from an EMBL/GenBank/DDBJ whole genome shotgun (WGS) entry which is preliminary data.</text>
</comment>
<proteinExistence type="predicted"/>
<evidence type="ECO:0000313" key="4">
    <source>
        <dbReference type="Proteomes" id="UP001266305"/>
    </source>
</evidence>